<feature type="compositionally biased region" description="Low complexity" evidence="1">
    <location>
        <begin position="224"/>
        <end position="246"/>
    </location>
</feature>
<evidence type="ECO:0000256" key="1">
    <source>
        <dbReference type="SAM" id="MobiDB-lite"/>
    </source>
</evidence>
<proteinExistence type="predicted"/>
<sequence length="389" mass="42585">MDDFKGVFSARNDPLKLNQMKEWMSKSKAENLIPSYDQAKSQLVTNLKEIKVAASSIQRGDTKGGLEMALDESSLSIQSTTVVKEVTVTHSVTETITRFMTNVETSTETYHDVVTHTTVETSRSTDASELLEVFGSTGKDVLNSKNPSHKLSINPQFSYHSKEGYQEGNSYSKPKISPLSSVREFVSSDKLVGKAFGINDGDVEVLGEDKAEGKVDGEDKNEGDAVASTDVVDGTDTGVDATRDAGPLSEFEGSVTESSTGTNEDDDNYTSDHINNTEDRSNLQSSRQKTNVNATSAKTSMVSFSLTAYTNSTVTTTSRVPSRWRAVSLASTDESDTGRHLRKIKSNRRNHTRPEFHLFRINNESSQKSINVTSLFAAFILAIFTVLLL</sequence>
<feature type="compositionally biased region" description="Polar residues" evidence="1">
    <location>
        <begin position="282"/>
        <end position="294"/>
    </location>
</feature>
<protein>
    <submittedName>
        <fullName evidence="3">Uncharacterized protein</fullName>
    </submittedName>
</protein>
<keyword evidence="2" id="KW-0812">Transmembrane</keyword>
<keyword evidence="2" id="KW-0472">Membrane</keyword>
<dbReference type="Proteomes" id="UP000837801">
    <property type="component" value="Unassembled WGS sequence"/>
</dbReference>
<comment type="caution">
    <text evidence="3">The sequence shown here is derived from an EMBL/GenBank/DDBJ whole genome shotgun (WGS) entry which is preliminary data.</text>
</comment>
<reference evidence="3" key="1">
    <citation type="submission" date="2022-03" db="EMBL/GenBank/DDBJ databases">
        <authorList>
            <person name="Legras J.-L."/>
            <person name="Devillers H."/>
            <person name="Grondin C."/>
        </authorList>
    </citation>
    <scope>NUCLEOTIDE SEQUENCE</scope>
    <source>
        <strain evidence="3">CLIB 1423</strain>
    </source>
</reference>
<name>A0A9P0QTD5_9ASCO</name>
<evidence type="ECO:0000313" key="4">
    <source>
        <dbReference type="Proteomes" id="UP000837801"/>
    </source>
</evidence>
<organism evidence="3 4">
    <name type="scientific">[Candida] railenensis</name>
    <dbReference type="NCBI Taxonomy" id="45579"/>
    <lineage>
        <taxon>Eukaryota</taxon>
        <taxon>Fungi</taxon>
        <taxon>Dikarya</taxon>
        <taxon>Ascomycota</taxon>
        <taxon>Saccharomycotina</taxon>
        <taxon>Pichiomycetes</taxon>
        <taxon>Debaryomycetaceae</taxon>
        <taxon>Kurtzmaniella</taxon>
    </lineage>
</organism>
<evidence type="ECO:0000313" key="3">
    <source>
        <dbReference type="EMBL" id="CAH2354386.1"/>
    </source>
</evidence>
<accession>A0A9P0QTD5</accession>
<evidence type="ECO:0000256" key="2">
    <source>
        <dbReference type="SAM" id="Phobius"/>
    </source>
</evidence>
<feature type="transmembrane region" description="Helical" evidence="2">
    <location>
        <begin position="370"/>
        <end position="388"/>
    </location>
</feature>
<dbReference type="AlphaFoldDB" id="A0A9P0QTD5"/>
<keyword evidence="4" id="KW-1185">Reference proteome</keyword>
<keyword evidence="2" id="KW-1133">Transmembrane helix</keyword>
<feature type="region of interest" description="Disordered" evidence="1">
    <location>
        <begin position="211"/>
        <end position="294"/>
    </location>
</feature>
<feature type="compositionally biased region" description="Basic and acidic residues" evidence="1">
    <location>
        <begin position="211"/>
        <end position="223"/>
    </location>
</feature>
<dbReference type="EMBL" id="CAKXYY010000016">
    <property type="protein sequence ID" value="CAH2354386.1"/>
    <property type="molecule type" value="Genomic_DNA"/>
</dbReference>
<gene>
    <name evidence="3" type="ORF">CLIB1423_16S01530</name>
</gene>